<dbReference type="Gramene" id="PSS28797">
    <property type="protein sequence ID" value="PSS28797"/>
    <property type="gene ID" value="CEY00_Acc03321"/>
</dbReference>
<dbReference type="AlphaFoldDB" id="A0A2R6RFL2"/>
<keyword evidence="3" id="KW-0238">DNA-binding</keyword>
<dbReference type="STRING" id="1590841.A0A2R6RFL2"/>
<reference evidence="9 10" key="1">
    <citation type="submission" date="2017-07" db="EMBL/GenBank/DDBJ databases">
        <title>An improved, manually edited Actinidia chinensis var. chinensis (kiwifruit) genome highlights the challenges associated with draft genomes and gene prediction in plants.</title>
        <authorList>
            <person name="Pilkington S."/>
            <person name="Crowhurst R."/>
            <person name="Hilario E."/>
            <person name="Nardozza S."/>
            <person name="Fraser L."/>
            <person name="Peng Y."/>
            <person name="Gunaseelan K."/>
            <person name="Simpson R."/>
            <person name="Tahir J."/>
            <person name="Deroles S."/>
            <person name="Templeton K."/>
            <person name="Luo Z."/>
            <person name="Davy M."/>
            <person name="Cheng C."/>
            <person name="Mcneilage M."/>
            <person name="Scaglione D."/>
            <person name="Liu Y."/>
            <person name="Zhang Q."/>
            <person name="Datson P."/>
            <person name="De Silva N."/>
            <person name="Gardiner S."/>
            <person name="Bassett H."/>
            <person name="Chagne D."/>
            <person name="Mccallum J."/>
            <person name="Dzierzon H."/>
            <person name="Deng C."/>
            <person name="Wang Y.-Y."/>
            <person name="Barron N."/>
            <person name="Manako K."/>
            <person name="Bowen J."/>
            <person name="Foster T."/>
            <person name="Erridge Z."/>
            <person name="Tiffin H."/>
            <person name="Waite C."/>
            <person name="Davies K."/>
            <person name="Grierson E."/>
            <person name="Laing W."/>
            <person name="Kirk R."/>
            <person name="Chen X."/>
            <person name="Wood M."/>
            <person name="Montefiori M."/>
            <person name="Brummell D."/>
            <person name="Schwinn K."/>
            <person name="Catanach A."/>
            <person name="Fullerton C."/>
            <person name="Li D."/>
            <person name="Meiyalaghan S."/>
            <person name="Nieuwenhuizen N."/>
            <person name="Read N."/>
            <person name="Prakash R."/>
            <person name="Hunter D."/>
            <person name="Zhang H."/>
            <person name="Mckenzie M."/>
            <person name="Knabel M."/>
            <person name="Harris A."/>
            <person name="Allan A."/>
            <person name="Chen A."/>
            <person name="Janssen B."/>
            <person name="Plunkett B."/>
            <person name="Dwamena C."/>
            <person name="Voogd C."/>
            <person name="Leif D."/>
            <person name="Lafferty D."/>
            <person name="Souleyre E."/>
            <person name="Varkonyi-Gasic E."/>
            <person name="Gambi F."/>
            <person name="Hanley J."/>
            <person name="Yao J.-L."/>
            <person name="Cheung J."/>
            <person name="David K."/>
            <person name="Warren B."/>
            <person name="Marsh K."/>
            <person name="Snowden K."/>
            <person name="Lin-Wang K."/>
            <person name="Brian L."/>
            <person name="Martinez-Sanchez M."/>
            <person name="Wang M."/>
            <person name="Ileperuma N."/>
            <person name="Macnee N."/>
            <person name="Campin R."/>
            <person name="Mcatee P."/>
            <person name="Drummond R."/>
            <person name="Espley R."/>
            <person name="Ireland H."/>
            <person name="Wu R."/>
            <person name="Atkinson R."/>
            <person name="Karunairetnam S."/>
            <person name="Bulley S."/>
            <person name="Chunkath S."/>
            <person name="Hanley Z."/>
            <person name="Storey R."/>
            <person name="Thrimawithana A."/>
            <person name="Thomson S."/>
            <person name="David C."/>
            <person name="Testolin R."/>
        </authorList>
    </citation>
    <scope>NUCLEOTIDE SEQUENCE [LARGE SCALE GENOMIC DNA]</scope>
    <source>
        <strain evidence="10">cv. Red5</strain>
        <tissue evidence="9">Young leaf</tissue>
    </source>
</reference>
<dbReference type="Proteomes" id="UP000241394">
    <property type="component" value="Chromosome LG6"/>
</dbReference>
<dbReference type="Pfam" id="PF03106">
    <property type="entry name" value="WRKY"/>
    <property type="match status" value="1"/>
</dbReference>
<reference evidence="10" key="2">
    <citation type="journal article" date="2018" name="BMC Genomics">
        <title>A manually annotated Actinidia chinensis var. chinensis (kiwifruit) genome highlights the challenges associated with draft genomes and gene prediction in plants.</title>
        <authorList>
            <person name="Pilkington S.M."/>
            <person name="Crowhurst R."/>
            <person name="Hilario E."/>
            <person name="Nardozza S."/>
            <person name="Fraser L."/>
            <person name="Peng Y."/>
            <person name="Gunaseelan K."/>
            <person name="Simpson R."/>
            <person name="Tahir J."/>
            <person name="Deroles S.C."/>
            <person name="Templeton K."/>
            <person name="Luo Z."/>
            <person name="Davy M."/>
            <person name="Cheng C."/>
            <person name="McNeilage M."/>
            <person name="Scaglione D."/>
            <person name="Liu Y."/>
            <person name="Zhang Q."/>
            <person name="Datson P."/>
            <person name="De Silva N."/>
            <person name="Gardiner S.E."/>
            <person name="Bassett H."/>
            <person name="Chagne D."/>
            <person name="McCallum J."/>
            <person name="Dzierzon H."/>
            <person name="Deng C."/>
            <person name="Wang Y.Y."/>
            <person name="Barron L."/>
            <person name="Manako K."/>
            <person name="Bowen J."/>
            <person name="Foster T.M."/>
            <person name="Erridge Z.A."/>
            <person name="Tiffin H."/>
            <person name="Waite C.N."/>
            <person name="Davies K.M."/>
            <person name="Grierson E.P."/>
            <person name="Laing W.A."/>
            <person name="Kirk R."/>
            <person name="Chen X."/>
            <person name="Wood M."/>
            <person name="Montefiori M."/>
            <person name="Brummell D.A."/>
            <person name="Schwinn K.E."/>
            <person name="Catanach A."/>
            <person name="Fullerton C."/>
            <person name="Li D."/>
            <person name="Meiyalaghan S."/>
            <person name="Nieuwenhuizen N."/>
            <person name="Read N."/>
            <person name="Prakash R."/>
            <person name="Hunter D."/>
            <person name="Zhang H."/>
            <person name="McKenzie M."/>
            <person name="Knabel M."/>
            <person name="Harris A."/>
            <person name="Allan A.C."/>
            <person name="Gleave A."/>
            <person name="Chen A."/>
            <person name="Janssen B.J."/>
            <person name="Plunkett B."/>
            <person name="Ampomah-Dwamena C."/>
            <person name="Voogd C."/>
            <person name="Leif D."/>
            <person name="Lafferty D."/>
            <person name="Souleyre E.J.F."/>
            <person name="Varkonyi-Gasic E."/>
            <person name="Gambi F."/>
            <person name="Hanley J."/>
            <person name="Yao J.L."/>
            <person name="Cheung J."/>
            <person name="David K.M."/>
            <person name="Warren B."/>
            <person name="Marsh K."/>
            <person name="Snowden K.C."/>
            <person name="Lin-Wang K."/>
            <person name="Brian L."/>
            <person name="Martinez-Sanchez M."/>
            <person name="Wang M."/>
            <person name="Ileperuma N."/>
            <person name="Macnee N."/>
            <person name="Campin R."/>
            <person name="McAtee P."/>
            <person name="Drummond R.S.M."/>
            <person name="Espley R.V."/>
            <person name="Ireland H.S."/>
            <person name="Wu R."/>
            <person name="Atkinson R.G."/>
            <person name="Karunairetnam S."/>
            <person name="Bulley S."/>
            <person name="Chunkath S."/>
            <person name="Hanley Z."/>
            <person name="Storey R."/>
            <person name="Thrimawithana A.H."/>
            <person name="Thomson S."/>
            <person name="David C."/>
            <person name="Testolin R."/>
            <person name="Huang H."/>
            <person name="Hellens R.P."/>
            <person name="Schaffer R.J."/>
        </authorList>
    </citation>
    <scope>NUCLEOTIDE SEQUENCE [LARGE SCALE GENOMIC DNA]</scope>
    <source>
        <strain evidence="10">cv. Red5</strain>
    </source>
</reference>
<evidence type="ECO:0000256" key="5">
    <source>
        <dbReference type="ARBA" id="ARBA00023242"/>
    </source>
</evidence>
<evidence type="ECO:0000256" key="3">
    <source>
        <dbReference type="ARBA" id="ARBA00023125"/>
    </source>
</evidence>
<sequence length="355" mass="39508">MDNFSADWEQKSLINELTQGMELAKQLQIHLNVTSSSHETRELLVHKILNSYDKALSMLKFRAPAAEPHPELSPRSLTGSPNSEDSDFDFKDHEHVNASRKRKSVPRWTKQVQVCPGTGLEGPLDDGFSWRKYGQKDILGAKFPRGYYRCTHRNVQGCLATKQVQRSDEDPTIFEITYRGRHTCTESSRPTPSEPNAALGNQPQQINQHPPQNHQNPQETLLSFQTGLKVLTKDLNTENQPVSSFYFPSTSLFKAENYVPSHTMTGNNLMTTTNFSPSFMSPGTSGSNYFSVSPTNMTSFDSNQALPAPESELGGIVPASAASATTSPTLGLDFPFGGLDDQFEPTFTFDNSRFF</sequence>
<dbReference type="EMBL" id="NKQK01000006">
    <property type="protein sequence ID" value="PSS28797.1"/>
    <property type="molecule type" value="Genomic_DNA"/>
</dbReference>
<organism evidence="9 10">
    <name type="scientific">Actinidia chinensis var. chinensis</name>
    <name type="common">Chinese soft-hair kiwi</name>
    <dbReference type="NCBI Taxonomy" id="1590841"/>
    <lineage>
        <taxon>Eukaryota</taxon>
        <taxon>Viridiplantae</taxon>
        <taxon>Streptophyta</taxon>
        <taxon>Embryophyta</taxon>
        <taxon>Tracheophyta</taxon>
        <taxon>Spermatophyta</taxon>
        <taxon>Magnoliopsida</taxon>
        <taxon>eudicotyledons</taxon>
        <taxon>Gunneridae</taxon>
        <taxon>Pentapetalae</taxon>
        <taxon>asterids</taxon>
        <taxon>Ericales</taxon>
        <taxon>Actinidiaceae</taxon>
        <taxon>Actinidia</taxon>
    </lineage>
</organism>
<dbReference type="PANTHER" id="PTHR32096:SF115">
    <property type="entry name" value="WRKY TRANSCRIPTION FACTOR 30-RELATED"/>
    <property type="match status" value="1"/>
</dbReference>
<comment type="similarity">
    <text evidence="6">Belongs to the WRKY group III family.</text>
</comment>
<dbReference type="SUPFAM" id="SSF118290">
    <property type="entry name" value="WRKY DNA-binding domain"/>
    <property type="match status" value="1"/>
</dbReference>
<dbReference type="FunFam" id="2.20.25.80:FF:000009">
    <property type="entry name" value="WRKY transcription factor 53"/>
    <property type="match status" value="1"/>
</dbReference>
<dbReference type="SMART" id="SM00774">
    <property type="entry name" value="WRKY"/>
    <property type="match status" value="1"/>
</dbReference>
<evidence type="ECO:0000259" key="8">
    <source>
        <dbReference type="PROSITE" id="PS50811"/>
    </source>
</evidence>
<dbReference type="OMA" id="YYRCTLR"/>
<evidence type="ECO:0000313" key="10">
    <source>
        <dbReference type="Proteomes" id="UP000241394"/>
    </source>
</evidence>
<evidence type="ECO:0000313" key="9">
    <source>
        <dbReference type="EMBL" id="PSS28797.1"/>
    </source>
</evidence>
<keyword evidence="2" id="KW-0805">Transcription regulation</keyword>
<dbReference type="GO" id="GO:0010193">
    <property type="term" value="P:response to ozone"/>
    <property type="evidence" value="ECO:0007669"/>
    <property type="project" value="UniProtKB-ARBA"/>
</dbReference>
<evidence type="ECO:0000256" key="1">
    <source>
        <dbReference type="ARBA" id="ARBA00004123"/>
    </source>
</evidence>
<name>A0A2R6RFL2_ACTCC</name>
<evidence type="ECO:0000256" key="2">
    <source>
        <dbReference type="ARBA" id="ARBA00023015"/>
    </source>
</evidence>
<protein>
    <submittedName>
        <fullName evidence="9">WRKY transcription factor</fullName>
    </submittedName>
</protein>
<dbReference type="InterPro" id="IPR044810">
    <property type="entry name" value="WRKY_plant"/>
</dbReference>
<dbReference type="Gene3D" id="2.20.25.80">
    <property type="entry name" value="WRKY domain"/>
    <property type="match status" value="1"/>
</dbReference>
<dbReference type="InterPro" id="IPR036576">
    <property type="entry name" value="WRKY_dom_sf"/>
</dbReference>
<dbReference type="PROSITE" id="PS50811">
    <property type="entry name" value="WRKY"/>
    <property type="match status" value="1"/>
</dbReference>
<feature type="compositionally biased region" description="Low complexity" evidence="7">
    <location>
        <begin position="201"/>
        <end position="218"/>
    </location>
</feature>
<evidence type="ECO:0000256" key="7">
    <source>
        <dbReference type="SAM" id="MobiDB-lite"/>
    </source>
</evidence>
<gene>
    <name evidence="9" type="ORF">CEY00_Acc03321</name>
</gene>
<comment type="subcellular location">
    <subcellularLocation>
        <location evidence="1">Nucleus</location>
    </subcellularLocation>
</comment>
<dbReference type="GO" id="GO:0009751">
    <property type="term" value="P:response to salicylic acid"/>
    <property type="evidence" value="ECO:0007669"/>
    <property type="project" value="UniProtKB-ARBA"/>
</dbReference>
<accession>A0A2R6RFL2</accession>
<dbReference type="InterPro" id="IPR003657">
    <property type="entry name" value="WRKY_dom"/>
</dbReference>
<evidence type="ECO:0000256" key="4">
    <source>
        <dbReference type="ARBA" id="ARBA00023163"/>
    </source>
</evidence>
<proteinExistence type="inferred from homology"/>
<keyword evidence="10" id="KW-1185">Reference proteome</keyword>
<keyword evidence="4" id="KW-0804">Transcription</keyword>
<dbReference type="InParanoid" id="A0A2R6RFL2"/>
<dbReference type="GO" id="GO:0042542">
    <property type="term" value="P:response to hydrogen peroxide"/>
    <property type="evidence" value="ECO:0007669"/>
    <property type="project" value="UniProtKB-ARBA"/>
</dbReference>
<dbReference type="OrthoDB" id="1888929at2759"/>
<dbReference type="PANTHER" id="PTHR32096">
    <property type="entry name" value="WRKY TRANSCRIPTION FACTOR 30-RELATED-RELATED"/>
    <property type="match status" value="1"/>
</dbReference>
<dbReference type="GO" id="GO:0003700">
    <property type="term" value="F:DNA-binding transcription factor activity"/>
    <property type="evidence" value="ECO:0007669"/>
    <property type="project" value="InterPro"/>
</dbReference>
<evidence type="ECO:0000256" key="6">
    <source>
        <dbReference type="ARBA" id="ARBA00060850"/>
    </source>
</evidence>
<dbReference type="GO" id="GO:0005634">
    <property type="term" value="C:nucleus"/>
    <property type="evidence" value="ECO:0007669"/>
    <property type="project" value="UniProtKB-SubCell"/>
</dbReference>
<feature type="domain" description="WRKY" evidence="8">
    <location>
        <begin position="119"/>
        <end position="182"/>
    </location>
</feature>
<dbReference type="GO" id="GO:0010150">
    <property type="term" value="P:leaf senescence"/>
    <property type="evidence" value="ECO:0007669"/>
    <property type="project" value="UniProtKB-ARBA"/>
</dbReference>
<dbReference type="GO" id="GO:0000976">
    <property type="term" value="F:transcription cis-regulatory region binding"/>
    <property type="evidence" value="ECO:0007669"/>
    <property type="project" value="TreeGrafter"/>
</dbReference>
<feature type="region of interest" description="Disordered" evidence="7">
    <location>
        <begin position="65"/>
        <end position="90"/>
    </location>
</feature>
<comment type="caution">
    <text evidence="9">The sequence shown here is derived from an EMBL/GenBank/DDBJ whole genome shotgun (WGS) entry which is preliminary data.</text>
</comment>
<keyword evidence="5" id="KW-0539">Nucleus</keyword>
<dbReference type="FunCoup" id="A0A2R6RFL2">
    <property type="interactions" value="258"/>
</dbReference>
<feature type="region of interest" description="Disordered" evidence="7">
    <location>
        <begin position="180"/>
        <end position="218"/>
    </location>
</feature>